<feature type="domain" description="DM10" evidence="7">
    <location>
        <begin position="10"/>
        <end position="98"/>
    </location>
</feature>
<name>A0ABQ9Y526_9EUKA</name>
<keyword evidence="8" id="KW-0808">Transferase</keyword>
<evidence type="ECO:0000313" key="8">
    <source>
        <dbReference type="EMBL" id="KAK2958779.1"/>
    </source>
</evidence>
<dbReference type="CDD" id="cd04412">
    <property type="entry name" value="NDPk7B"/>
    <property type="match status" value="1"/>
</dbReference>
<keyword evidence="3" id="KW-0963">Cytoplasm</keyword>
<dbReference type="InterPro" id="IPR006602">
    <property type="entry name" value="DM10_dom"/>
</dbReference>
<sequence>MFVNHLHDPNDLRYAFNVVWFDELASLNREYCLLYFTKDQTIEMIDKRTKRQFLKRASYPDVKLKNLFLDATIVIFSRQLRIVSYADQETKEAIENALEQGFILIRPEAVDRAGEIIAKLEQESLTISHIKSLALDKESAEVLFSSEKSQSSYQEQCQSVASQMTIAVGYNGRGAISTVNNLFPNFRSRFGISEGKPGMFIAPDRQYAQNCIRMIFEQRWISTAMLTNCTCGVILPHAVSEGLIGKILKHTQENSFMVSAIEMFQLNKADATEFYEVYNTVVPECAKMVEELCNGPLVAFEVAGTSDDIVMAFREFTGPSDPEVAKTLRPQSLRALFGHDNIKNSVHCTDLPEDGALESEYFFSILQQ</sequence>
<dbReference type="Pfam" id="PF25364">
    <property type="entry name" value="PH_NDK7_N"/>
    <property type="match status" value="1"/>
</dbReference>
<evidence type="ECO:0000256" key="5">
    <source>
        <dbReference type="ARBA" id="ARBA00023273"/>
    </source>
</evidence>
<comment type="similarity">
    <text evidence="6">Belongs to the NDK family.</text>
</comment>
<dbReference type="PROSITE" id="PS51336">
    <property type="entry name" value="DM10"/>
    <property type="match status" value="1"/>
</dbReference>
<dbReference type="SUPFAM" id="SSF54919">
    <property type="entry name" value="Nucleoside diphosphate kinase, NDK"/>
    <property type="match status" value="2"/>
</dbReference>
<comment type="subcellular location">
    <subcellularLocation>
        <location evidence="1">Cell projection</location>
        <location evidence="1">Cilium</location>
    </subcellularLocation>
    <subcellularLocation>
        <location evidence="2">Cytoplasm</location>
        <location evidence="2">Cytoskeleton</location>
    </subcellularLocation>
</comment>
<dbReference type="EMBL" id="JARBJD010000035">
    <property type="protein sequence ID" value="KAK2958779.1"/>
    <property type="molecule type" value="Genomic_DNA"/>
</dbReference>
<evidence type="ECO:0000256" key="1">
    <source>
        <dbReference type="ARBA" id="ARBA00004138"/>
    </source>
</evidence>
<evidence type="ECO:0000256" key="3">
    <source>
        <dbReference type="ARBA" id="ARBA00022490"/>
    </source>
</evidence>
<evidence type="ECO:0000313" key="9">
    <source>
        <dbReference type="Proteomes" id="UP001281761"/>
    </source>
</evidence>
<dbReference type="SMART" id="SM00562">
    <property type="entry name" value="NDK"/>
    <property type="match status" value="1"/>
</dbReference>
<proteinExistence type="inferred from homology"/>
<dbReference type="EC" id="2.7.4.6" evidence="8"/>
<accession>A0ABQ9Y526</accession>
<evidence type="ECO:0000256" key="2">
    <source>
        <dbReference type="ARBA" id="ARBA00004245"/>
    </source>
</evidence>
<dbReference type="PANTHER" id="PTHR43109">
    <property type="entry name" value="NUCLEOSIDE DIPHOSPHATE KINASE 7"/>
    <property type="match status" value="1"/>
</dbReference>
<keyword evidence="9" id="KW-1185">Reference proteome</keyword>
<evidence type="ECO:0000259" key="7">
    <source>
        <dbReference type="PROSITE" id="PS51336"/>
    </source>
</evidence>
<dbReference type="GO" id="GO:0004550">
    <property type="term" value="F:nucleoside diphosphate kinase activity"/>
    <property type="evidence" value="ECO:0007669"/>
    <property type="project" value="UniProtKB-EC"/>
</dbReference>
<evidence type="ECO:0000256" key="6">
    <source>
        <dbReference type="PROSITE-ProRule" id="PRU00706"/>
    </source>
</evidence>
<dbReference type="Gene3D" id="3.30.70.141">
    <property type="entry name" value="Nucleoside diphosphate kinase-like domain"/>
    <property type="match status" value="2"/>
</dbReference>
<dbReference type="InterPro" id="IPR034907">
    <property type="entry name" value="NDK-like_dom"/>
</dbReference>
<comment type="caution">
    <text evidence="8">The sequence shown here is derived from an EMBL/GenBank/DDBJ whole genome shotgun (WGS) entry which is preliminary data.</text>
</comment>
<dbReference type="SMART" id="SM00676">
    <property type="entry name" value="DM10"/>
    <property type="match status" value="1"/>
</dbReference>
<reference evidence="8 9" key="1">
    <citation type="journal article" date="2022" name="bioRxiv">
        <title>Genomics of Preaxostyla Flagellates Illuminates Evolutionary Transitions and the Path Towards Mitochondrial Loss.</title>
        <authorList>
            <person name="Novak L.V.F."/>
            <person name="Treitli S.C."/>
            <person name="Pyrih J."/>
            <person name="Halakuc P."/>
            <person name="Pipaliya S.V."/>
            <person name="Vacek V."/>
            <person name="Brzon O."/>
            <person name="Soukal P."/>
            <person name="Eme L."/>
            <person name="Dacks J.B."/>
            <person name="Karnkowska A."/>
            <person name="Elias M."/>
            <person name="Hampl V."/>
        </authorList>
    </citation>
    <scope>NUCLEOTIDE SEQUENCE [LARGE SCALE GENOMIC DNA]</scope>
    <source>
        <strain evidence="8">NAU3</strain>
        <tissue evidence="8">Gut</tissue>
    </source>
</reference>
<gene>
    <name evidence="8" type="ORF">BLNAU_6282</name>
</gene>
<comment type="caution">
    <text evidence="6">Lacks conserved residue(s) required for the propagation of feature annotation.</text>
</comment>
<organism evidence="8 9">
    <name type="scientific">Blattamonas nauphoetae</name>
    <dbReference type="NCBI Taxonomy" id="2049346"/>
    <lineage>
        <taxon>Eukaryota</taxon>
        <taxon>Metamonada</taxon>
        <taxon>Preaxostyla</taxon>
        <taxon>Oxymonadida</taxon>
        <taxon>Blattamonas</taxon>
    </lineage>
</organism>
<dbReference type="InterPro" id="IPR037993">
    <property type="entry name" value="NDPk7B"/>
</dbReference>
<dbReference type="InterPro" id="IPR057579">
    <property type="entry name" value="DM10_NDK7"/>
</dbReference>
<dbReference type="PROSITE" id="PS51374">
    <property type="entry name" value="NDPK_LIKE"/>
    <property type="match status" value="2"/>
</dbReference>
<keyword evidence="8" id="KW-0418">Kinase</keyword>
<dbReference type="Proteomes" id="UP001281761">
    <property type="component" value="Unassembled WGS sequence"/>
</dbReference>
<evidence type="ECO:0000256" key="4">
    <source>
        <dbReference type="ARBA" id="ARBA00023212"/>
    </source>
</evidence>
<dbReference type="PANTHER" id="PTHR43109:SF2">
    <property type="entry name" value="NUCLEOSIDE DIPHOSPHATE KINASE 7"/>
    <property type="match status" value="1"/>
</dbReference>
<keyword evidence="5" id="KW-0966">Cell projection</keyword>
<dbReference type="InterPro" id="IPR036850">
    <property type="entry name" value="NDK-like_dom_sf"/>
</dbReference>
<dbReference type="Gene3D" id="2.30.29.170">
    <property type="match status" value="1"/>
</dbReference>
<dbReference type="Pfam" id="PF00334">
    <property type="entry name" value="NDK"/>
    <property type="match status" value="2"/>
</dbReference>
<keyword evidence="4" id="KW-0206">Cytoskeleton</keyword>
<protein>
    <submittedName>
        <fullName evidence="8">Nucleoside diphosphate kinase 7</fullName>
        <ecNumber evidence="8">2.7.4.6</ecNumber>
    </submittedName>
</protein>